<name>A0ABN1X1W7_9ACTN</name>
<gene>
    <name evidence="2" type="ORF">GCM10009665_71440</name>
</gene>
<comment type="caution">
    <text evidence="2">The sequence shown here is derived from an EMBL/GenBank/DDBJ whole genome shotgun (WGS) entry which is preliminary data.</text>
</comment>
<evidence type="ECO:0000313" key="3">
    <source>
        <dbReference type="Proteomes" id="UP001500037"/>
    </source>
</evidence>
<protein>
    <recommendedName>
        <fullName evidence="1">Helix-turn-helix domain-containing protein</fullName>
    </recommendedName>
</protein>
<dbReference type="RefSeq" id="WP_344446385.1">
    <property type="nucleotide sequence ID" value="NZ_BAAALF010000239.1"/>
</dbReference>
<evidence type="ECO:0000259" key="1">
    <source>
        <dbReference type="Pfam" id="PF19575"/>
    </source>
</evidence>
<keyword evidence="3" id="KW-1185">Reference proteome</keyword>
<dbReference type="EMBL" id="BAAALF010000239">
    <property type="protein sequence ID" value="GAA1273405.1"/>
    <property type="molecule type" value="Genomic_DNA"/>
</dbReference>
<dbReference type="InterPro" id="IPR045745">
    <property type="entry name" value="HTH_58_Actinobacteria-type"/>
</dbReference>
<accession>A0ABN1X1W7</accession>
<dbReference type="Pfam" id="PF19575">
    <property type="entry name" value="HTH_58"/>
    <property type="match status" value="1"/>
</dbReference>
<sequence length="83" mass="9230">MPNESTKTPQQQTTAQQLQDLHAQVVTFYKDGHSVEATGKRFDRSYGWAHRILAEAGVLRPHGRRPVPVPDAVVKTAPEHVCS</sequence>
<dbReference type="Proteomes" id="UP001500037">
    <property type="component" value="Unassembled WGS sequence"/>
</dbReference>
<feature type="domain" description="Helix-turn-helix" evidence="1">
    <location>
        <begin position="14"/>
        <end position="63"/>
    </location>
</feature>
<reference evidence="2 3" key="1">
    <citation type="journal article" date="2019" name="Int. J. Syst. Evol. Microbiol.">
        <title>The Global Catalogue of Microorganisms (GCM) 10K type strain sequencing project: providing services to taxonomists for standard genome sequencing and annotation.</title>
        <authorList>
            <consortium name="The Broad Institute Genomics Platform"/>
            <consortium name="The Broad Institute Genome Sequencing Center for Infectious Disease"/>
            <person name="Wu L."/>
            <person name="Ma J."/>
        </authorList>
    </citation>
    <scope>NUCLEOTIDE SEQUENCE [LARGE SCALE GENOMIC DNA]</scope>
    <source>
        <strain evidence="2 3">JCM 13004</strain>
    </source>
</reference>
<proteinExistence type="predicted"/>
<organism evidence="2 3">
    <name type="scientific">Kitasatospora nipponensis</name>
    <dbReference type="NCBI Taxonomy" id="258049"/>
    <lineage>
        <taxon>Bacteria</taxon>
        <taxon>Bacillati</taxon>
        <taxon>Actinomycetota</taxon>
        <taxon>Actinomycetes</taxon>
        <taxon>Kitasatosporales</taxon>
        <taxon>Streptomycetaceae</taxon>
        <taxon>Kitasatospora</taxon>
    </lineage>
</organism>
<evidence type="ECO:0000313" key="2">
    <source>
        <dbReference type="EMBL" id="GAA1273405.1"/>
    </source>
</evidence>